<feature type="transmembrane region" description="Helical" evidence="7">
    <location>
        <begin position="450"/>
        <end position="468"/>
    </location>
</feature>
<dbReference type="GO" id="GO:0016887">
    <property type="term" value="F:ATP hydrolysis activity"/>
    <property type="evidence" value="ECO:0007669"/>
    <property type="project" value="InterPro"/>
</dbReference>
<name>A0A7V4LCY1_9BACT</name>
<dbReference type="PRINTS" id="PR00119">
    <property type="entry name" value="CATATPASE"/>
</dbReference>
<dbReference type="InterPro" id="IPR006068">
    <property type="entry name" value="ATPase_P-typ_cation-transptr_C"/>
</dbReference>
<dbReference type="Gene3D" id="1.20.1110.10">
    <property type="entry name" value="Calcium-transporting ATPase, transmembrane domain"/>
    <property type="match status" value="1"/>
</dbReference>
<evidence type="ECO:0000256" key="3">
    <source>
        <dbReference type="ARBA" id="ARBA00022723"/>
    </source>
</evidence>
<feature type="transmembrane region" description="Helical" evidence="7">
    <location>
        <begin position="385"/>
        <end position="405"/>
    </location>
</feature>
<comment type="subcellular location">
    <subcellularLocation>
        <location evidence="1">Membrane</location>
    </subcellularLocation>
</comment>
<dbReference type="SUPFAM" id="SSF56784">
    <property type="entry name" value="HAD-like"/>
    <property type="match status" value="1"/>
</dbReference>
<dbReference type="SUPFAM" id="SSF81660">
    <property type="entry name" value="Metal cation-transporting ATPase, ATP-binding domain N"/>
    <property type="match status" value="1"/>
</dbReference>
<dbReference type="Gene3D" id="3.40.50.1000">
    <property type="entry name" value="HAD superfamily/HAD-like"/>
    <property type="match status" value="1"/>
</dbReference>
<dbReference type="GO" id="GO:0005388">
    <property type="term" value="F:P-type calcium transporter activity"/>
    <property type="evidence" value="ECO:0007669"/>
    <property type="project" value="TreeGrafter"/>
</dbReference>
<feature type="domain" description="Cation-transporting P-type ATPase C-terminal" evidence="8">
    <location>
        <begin position="333"/>
        <end position="503"/>
    </location>
</feature>
<keyword evidence="9" id="KW-0378">Hydrolase</keyword>
<gene>
    <name evidence="9" type="ORF">ENT08_05850</name>
</gene>
<protein>
    <submittedName>
        <fullName evidence="9">HAD family hydrolase</fullName>
    </submittedName>
</protein>
<sequence>MLIIGEKINSTLKATAKAVAERDEAALVDLALQTGLDINALRRRYPLLKINYRSEHRQYMASLHEQPRNTRLFALKGNPLEVLARCRTYLSQGRRRTLTEELRQAIEAENEEMAGEALRVLGLAYARVAAEVESPEDITDFTWLGMVGLADPIRPGVREAIAAFHRAGIDTIMITGDQGPTAYAIGKELQLSGEMPLEILESYYLNQIEPETLAALAERVQVFARVSPSHKLAIVQVLQKSGKVIAMTGDGINDGPALKAADVGIAMGHTGTDVAREVADVVLEHDNLDTLIIAIRDGRTIYLNIRKSVHFFLATNFSEIMLTFAALALGLGAPLSAMQLLWINLISDILPGFALAMEPPEPDVLERPPRDPQRPIFTGGEYKRMALEAAVITGGALGAFGYGLWRYGPGPRAGTLAFHSLTTAQLLHALSCRSDHLGWFSEERLPPNPFLYWALGGSLTLQLLTMLVPGLRSILGLTPVTLLDGLVIAVSGLLPLVVNEATKSPPEENSGNRQDPQEI</sequence>
<evidence type="ECO:0000256" key="2">
    <source>
        <dbReference type="ARBA" id="ARBA00022692"/>
    </source>
</evidence>
<keyword evidence="2 7" id="KW-0812">Transmembrane</keyword>
<keyword evidence="4" id="KW-0460">Magnesium</keyword>
<dbReference type="Pfam" id="PF00689">
    <property type="entry name" value="Cation_ATPase_C"/>
    <property type="match status" value="1"/>
</dbReference>
<keyword evidence="5 7" id="KW-1133">Transmembrane helix</keyword>
<evidence type="ECO:0000256" key="5">
    <source>
        <dbReference type="ARBA" id="ARBA00022989"/>
    </source>
</evidence>
<evidence type="ECO:0000256" key="1">
    <source>
        <dbReference type="ARBA" id="ARBA00004370"/>
    </source>
</evidence>
<keyword evidence="6 7" id="KW-0472">Membrane</keyword>
<proteinExistence type="predicted"/>
<dbReference type="PANTHER" id="PTHR24093">
    <property type="entry name" value="CATION TRANSPORTING ATPASE"/>
    <property type="match status" value="1"/>
</dbReference>
<dbReference type="AlphaFoldDB" id="A0A7V4LCY1"/>
<dbReference type="InterPro" id="IPR023298">
    <property type="entry name" value="ATPase_P-typ_TM_dom_sf"/>
</dbReference>
<accession>A0A7V4LCY1</accession>
<dbReference type="InterPro" id="IPR036412">
    <property type="entry name" value="HAD-like_sf"/>
</dbReference>
<dbReference type="SUPFAM" id="SSF81665">
    <property type="entry name" value="Calcium ATPase, transmembrane domain M"/>
    <property type="match status" value="1"/>
</dbReference>
<dbReference type="NCBIfam" id="TIGR01494">
    <property type="entry name" value="ATPase_P-type"/>
    <property type="match status" value="1"/>
</dbReference>
<dbReference type="InterPro" id="IPR023214">
    <property type="entry name" value="HAD_sf"/>
</dbReference>
<dbReference type="GO" id="GO:0005524">
    <property type="term" value="F:ATP binding"/>
    <property type="evidence" value="ECO:0007669"/>
    <property type="project" value="InterPro"/>
</dbReference>
<evidence type="ECO:0000256" key="4">
    <source>
        <dbReference type="ARBA" id="ARBA00022842"/>
    </source>
</evidence>
<evidence type="ECO:0000259" key="8">
    <source>
        <dbReference type="Pfam" id="PF00689"/>
    </source>
</evidence>
<dbReference type="Pfam" id="PF13246">
    <property type="entry name" value="Cation_ATPase"/>
    <property type="match status" value="1"/>
</dbReference>
<evidence type="ECO:0000256" key="6">
    <source>
        <dbReference type="ARBA" id="ARBA00023136"/>
    </source>
</evidence>
<dbReference type="GO" id="GO:0005886">
    <property type="term" value="C:plasma membrane"/>
    <property type="evidence" value="ECO:0007669"/>
    <property type="project" value="TreeGrafter"/>
</dbReference>
<evidence type="ECO:0000313" key="9">
    <source>
        <dbReference type="EMBL" id="HGS05249.1"/>
    </source>
</evidence>
<feature type="transmembrane region" description="Helical" evidence="7">
    <location>
        <begin position="480"/>
        <end position="498"/>
    </location>
</feature>
<dbReference type="GO" id="GO:0046872">
    <property type="term" value="F:metal ion binding"/>
    <property type="evidence" value="ECO:0007669"/>
    <property type="project" value="UniProtKB-KW"/>
</dbReference>
<dbReference type="EMBL" id="DSXI01000344">
    <property type="protein sequence ID" value="HGS05249.1"/>
    <property type="molecule type" value="Genomic_DNA"/>
</dbReference>
<dbReference type="Gene3D" id="3.40.1110.10">
    <property type="entry name" value="Calcium-transporting ATPase, cytoplasmic domain N"/>
    <property type="match status" value="1"/>
</dbReference>
<evidence type="ECO:0000256" key="7">
    <source>
        <dbReference type="SAM" id="Phobius"/>
    </source>
</evidence>
<dbReference type="InterPro" id="IPR023299">
    <property type="entry name" value="ATPase_P-typ_cyto_dom_N"/>
</dbReference>
<reference evidence="9" key="1">
    <citation type="journal article" date="2020" name="mSystems">
        <title>Genome- and Community-Level Interaction Insights into Carbon Utilization and Element Cycling Functions of Hydrothermarchaeota in Hydrothermal Sediment.</title>
        <authorList>
            <person name="Zhou Z."/>
            <person name="Liu Y."/>
            <person name="Xu W."/>
            <person name="Pan J."/>
            <person name="Luo Z.H."/>
            <person name="Li M."/>
        </authorList>
    </citation>
    <scope>NUCLEOTIDE SEQUENCE [LARGE SCALE GENOMIC DNA]</scope>
    <source>
        <strain evidence="9">SpSt-548</strain>
    </source>
</reference>
<dbReference type="PRINTS" id="PR00120">
    <property type="entry name" value="HATPASE"/>
</dbReference>
<organism evidence="9">
    <name type="scientific">Desulfobacca acetoxidans</name>
    <dbReference type="NCBI Taxonomy" id="60893"/>
    <lineage>
        <taxon>Bacteria</taxon>
        <taxon>Pseudomonadati</taxon>
        <taxon>Thermodesulfobacteriota</taxon>
        <taxon>Desulfobaccia</taxon>
        <taxon>Desulfobaccales</taxon>
        <taxon>Desulfobaccaceae</taxon>
        <taxon>Desulfobacca</taxon>
    </lineage>
</organism>
<comment type="caution">
    <text evidence="9">The sequence shown here is derived from an EMBL/GenBank/DDBJ whole genome shotgun (WGS) entry which is preliminary data.</text>
</comment>
<dbReference type="InterPro" id="IPR001757">
    <property type="entry name" value="P_typ_ATPase"/>
</dbReference>
<dbReference type="PANTHER" id="PTHR24093:SF506">
    <property type="entry name" value="CATION-TRANSPORTING ATPASE PMA1"/>
    <property type="match status" value="1"/>
</dbReference>
<keyword evidence="3" id="KW-0479">Metal-binding</keyword>